<gene>
    <name evidence="1" type="ORF">ACFPFU_25075</name>
</gene>
<evidence type="ECO:0000313" key="2">
    <source>
        <dbReference type="Proteomes" id="UP001595818"/>
    </source>
</evidence>
<dbReference type="SUPFAM" id="SSF49464">
    <property type="entry name" value="Carboxypeptidase regulatory domain-like"/>
    <property type="match status" value="1"/>
</dbReference>
<protein>
    <submittedName>
        <fullName evidence="1">Carboxypeptidase-like regulatory domain-containing protein</fullName>
    </submittedName>
</protein>
<dbReference type="EMBL" id="JBHSJJ010000026">
    <property type="protein sequence ID" value="MFC4875000.1"/>
    <property type="molecule type" value="Genomic_DNA"/>
</dbReference>
<dbReference type="InterPro" id="IPR008969">
    <property type="entry name" value="CarboxyPept-like_regulatory"/>
</dbReference>
<reference evidence="2" key="1">
    <citation type="journal article" date="2019" name="Int. J. Syst. Evol. Microbiol.">
        <title>The Global Catalogue of Microorganisms (GCM) 10K type strain sequencing project: providing services to taxonomists for standard genome sequencing and annotation.</title>
        <authorList>
            <consortium name="The Broad Institute Genomics Platform"/>
            <consortium name="The Broad Institute Genome Sequencing Center for Infectious Disease"/>
            <person name="Wu L."/>
            <person name="Ma J."/>
        </authorList>
    </citation>
    <scope>NUCLEOTIDE SEQUENCE [LARGE SCALE GENOMIC DNA]</scope>
    <source>
        <strain evidence="2">CGMCC 4.7466</strain>
    </source>
</reference>
<comment type="caution">
    <text evidence="1">The sequence shown here is derived from an EMBL/GenBank/DDBJ whole genome shotgun (WGS) entry which is preliminary data.</text>
</comment>
<name>A0ABV9TAN7_9BACT</name>
<dbReference type="Proteomes" id="UP001595818">
    <property type="component" value="Unassembled WGS sequence"/>
</dbReference>
<keyword evidence="2" id="KW-1185">Reference proteome</keyword>
<dbReference type="Gene3D" id="2.60.40.1120">
    <property type="entry name" value="Carboxypeptidase-like, regulatory domain"/>
    <property type="match status" value="1"/>
</dbReference>
<proteinExistence type="predicted"/>
<sequence length="112" mass="11461">MQSISLIAAVVLSLFSADLLAQVYIGLKSDIPKIEKEKPILASVGTATAKELKNVNAFDVTITGTVVDQNGAPIPGATVSVPGTNIGTATDIDGKYAITVPEGATLVFSFIG</sequence>
<dbReference type="Pfam" id="PF13715">
    <property type="entry name" value="CarbopepD_reg_2"/>
    <property type="match status" value="1"/>
</dbReference>
<accession>A0ABV9TAN7</accession>
<evidence type="ECO:0000313" key="1">
    <source>
        <dbReference type="EMBL" id="MFC4875000.1"/>
    </source>
</evidence>
<organism evidence="1 2">
    <name type="scientific">Negadavirga shengliensis</name>
    <dbReference type="NCBI Taxonomy" id="1389218"/>
    <lineage>
        <taxon>Bacteria</taxon>
        <taxon>Pseudomonadati</taxon>
        <taxon>Bacteroidota</taxon>
        <taxon>Cytophagia</taxon>
        <taxon>Cytophagales</taxon>
        <taxon>Cyclobacteriaceae</taxon>
        <taxon>Negadavirga</taxon>
    </lineage>
</organism>
<feature type="non-terminal residue" evidence="1">
    <location>
        <position position="112"/>
    </location>
</feature>